<evidence type="ECO:0000313" key="17">
    <source>
        <dbReference type="Proteomes" id="UP000031623"/>
    </source>
</evidence>
<dbReference type="KEGG" id="tig:THII_1755"/>
<dbReference type="NCBIfam" id="NF004281">
    <property type="entry name" value="PRK05690.1"/>
    <property type="match status" value="1"/>
</dbReference>
<keyword evidence="14" id="KW-0812">Transmembrane</keyword>
<dbReference type="InterPro" id="IPR045886">
    <property type="entry name" value="ThiF/MoeB/HesA"/>
</dbReference>
<dbReference type="AlphaFoldDB" id="A0A090AK96"/>
<dbReference type="GO" id="GO:0008641">
    <property type="term" value="F:ubiquitin-like modifier activating enzyme activity"/>
    <property type="evidence" value="ECO:0007669"/>
    <property type="project" value="InterPro"/>
</dbReference>
<dbReference type="GO" id="GO:0008146">
    <property type="term" value="F:sulfotransferase activity"/>
    <property type="evidence" value="ECO:0007669"/>
    <property type="project" value="TreeGrafter"/>
</dbReference>
<dbReference type="PANTHER" id="PTHR10953:SF102">
    <property type="entry name" value="ADENYLYLTRANSFERASE AND SULFURTRANSFERASE MOCS3"/>
    <property type="match status" value="1"/>
</dbReference>
<gene>
    <name evidence="16" type="ORF">THII_1755</name>
</gene>
<evidence type="ECO:0000256" key="14">
    <source>
        <dbReference type="SAM" id="Phobius"/>
    </source>
</evidence>
<evidence type="ECO:0000256" key="7">
    <source>
        <dbReference type="ARBA" id="ARBA00055169"/>
    </source>
</evidence>
<keyword evidence="17" id="KW-1185">Reference proteome</keyword>
<dbReference type="HOGENOM" id="CLU_013325_10_3_6"/>
<evidence type="ECO:0000313" key="16">
    <source>
        <dbReference type="EMBL" id="BAP56052.1"/>
    </source>
</evidence>
<evidence type="ECO:0000256" key="6">
    <source>
        <dbReference type="ARBA" id="ARBA00052218"/>
    </source>
</evidence>
<keyword evidence="3" id="KW-0808">Transferase</keyword>
<dbReference type="InterPro" id="IPR035985">
    <property type="entry name" value="Ubiquitin-activating_enz"/>
</dbReference>
<reference evidence="16 17" key="1">
    <citation type="journal article" date="2014" name="ISME J.">
        <title>Ecophysiology of Thioploca ingrica as revealed by the complete genome sequence supplemented with proteomic evidence.</title>
        <authorList>
            <person name="Kojima H."/>
            <person name="Ogura Y."/>
            <person name="Yamamoto N."/>
            <person name="Togashi T."/>
            <person name="Mori H."/>
            <person name="Watanabe T."/>
            <person name="Nemoto F."/>
            <person name="Kurokawa K."/>
            <person name="Hayashi T."/>
            <person name="Fukui M."/>
        </authorList>
    </citation>
    <scope>NUCLEOTIDE SEQUENCE [LARGE SCALE GENOMIC DNA]</scope>
</reference>
<comment type="subunit">
    <text evidence="8">Homodimer. Forms a stable heterotetrameric complex of 2 MoeB and 2 MoaD during adenylation of MoaD.</text>
</comment>
<accession>A0A090AK96</accession>
<keyword evidence="14" id="KW-0472">Membrane</keyword>
<evidence type="ECO:0000256" key="4">
    <source>
        <dbReference type="ARBA" id="ARBA00022741"/>
    </source>
</evidence>
<feature type="domain" description="THIF-type NAD/FAD binding fold" evidence="15">
    <location>
        <begin position="9"/>
        <end position="244"/>
    </location>
</feature>
<keyword evidence="4" id="KW-0547">Nucleotide-binding</keyword>
<feature type="transmembrane region" description="Helical" evidence="14">
    <location>
        <begin position="31"/>
        <end position="57"/>
    </location>
</feature>
<dbReference type="InterPro" id="IPR000594">
    <property type="entry name" value="ThiF_NAD_FAD-bd"/>
</dbReference>
<proteinExistence type="inferred from homology"/>
<dbReference type="EMBL" id="AP014633">
    <property type="protein sequence ID" value="BAP56052.1"/>
    <property type="molecule type" value="Genomic_DNA"/>
</dbReference>
<protein>
    <recommendedName>
        <fullName evidence="10">Molybdopterin-synthase adenylyltransferase</fullName>
        <ecNumber evidence="9">2.7.7.80</ecNumber>
    </recommendedName>
    <alternativeName>
        <fullName evidence="13">MoaD protein adenylase</fullName>
    </alternativeName>
    <alternativeName>
        <fullName evidence="11">Molybdopterin-converting factor subunit 1 adenylase</fullName>
    </alternativeName>
    <alternativeName>
        <fullName evidence="12">Sulfur carrier protein MoaD adenylyltransferase</fullName>
    </alternativeName>
</protein>
<dbReference type="CDD" id="cd00757">
    <property type="entry name" value="ThiF_MoeB_HesA_family"/>
    <property type="match status" value="1"/>
</dbReference>
<dbReference type="Pfam" id="PF00899">
    <property type="entry name" value="ThiF"/>
    <property type="match status" value="1"/>
</dbReference>
<name>A0A090AK96_9GAMM</name>
<evidence type="ECO:0000256" key="12">
    <source>
        <dbReference type="ARBA" id="ARBA00075328"/>
    </source>
</evidence>
<sequence>MDNNQLLRYSRQILLPQVGIEGQERLLKAKVLIIGMGGLGSPAAMYLAAAGIGHLFISDFDKVDLSNLQRQIIHRTTDIGRYKVDSARDTLLALNPLITVTPLYQQWNNTNLSAQVAEVDVVLDCSDNLPTRLAINQACVQTQTPLVSGSAIRMEGQISVFRNQLPESPCYRCLYPNPSIPEETCTQTGILAPIVGIIGSLQALEAMKLIMEVGEVLMGKLLWLDAMKMEWYRVKLTKNPHCPVCQDQSS</sequence>
<dbReference type="PANTHER" id="PTHR10953">
    <property type="entry name" value="UBIQUITIN-ACTIVATING ENZYME E1"/>
    <property type="match status" value="1"/>
</dbReference>
<evidence type="ECO:0000256" key="3">
    <source>
        <dbReference type="ARBA" id="ARBA00022679"/>
    </source>
</evidence>
<comment type="pathway">
    <text evidence="1">Cofactor biosynthesis; molybdopterin biosynthesis.</text>
</comment>
<dbReference type="GO" id="GO:0061605">
    <property type="term" value="F:molybdopterin-synthase adenylyltransferase activity"/>
    <property type="evidence" value="ECO:0007669"/>
    <property type="project" value="UniProtKB-EC"/>
</dbReference>
<dbReference type="GO" id="GO:0005829">
    <property type="term" value="C:cytosol"/>
    <property type="evidence" value="ECO:0007669"/>
    <property type="project" value="TreeGrafter"/>
</dbReference>
<dbReference type="Gene3D" id="3.40.50.720">
    <property type="entry name" value="NAD(P)-binding Rossmann-like Domain"/>
    <property type="match status" value="1"/>
</dbReference>
<organism evidence="16 17">
    <name type="scientific">Thioploca ingrica</name>
    <dbReference type="NCBI Taxonomy" id="40754"/>
    <lineage>
        <taxon>Bacteria</taxon>
        <taxon>Pseudomonadati</taxon>
        <taxon>Pseudomonadota</taxon>
        <taxon>Gammaproteobacteria</taxon>
        <taxon>Thiotrichales</taxon>
        <taxon>Thiotrichaceae</taxon>
        <taxon>Thioploca</taxon>
    </lineage>
</organism>
<comment type="similarity">
    <text evidence="2">Belongs to the HesA/MoeB/ThiF family.</text>
</comment>
<dbReference type="EC" id="2.7.7.80" evidence="9"/>
<evidence type="ECO:0000256" key="2">
    <source>
        <dbReference type="ARBA" id="ARBA00009919"/>
    </source>
</evidence>
<dbReference type="GO" id="GO:0005524">
    <property type="term" value="F:ATP binding"/>
    <property type="evidence" value="ECO:0007669"/>
    <property type="project" value="UniProtKB-KW"/>
</dbReference>
<comment type="catalytic activity">
    <reaction evidence="6">
        <text>[molybdopterin-synthase sulfur-carrier protein]-C-terminal Gly-Gly + ATP + H(+) = [molybdopterin-synthase sulfur-carrier protein]-C-terminal Gly-Gly-AMP + diphosphate</text>
        <dbReference type="Rhea" id="RHEA:43616"/>
        <dbReference type="Rhea" id="RHEA-COMP:12159"/>
        <dbReference type="Rhea" id="RHEA-COMP:12202"/>
        <dbReference type="ChEBI" id="CHEBI:15378"/>
        <dbReference type="ChEBI" id="CHEBI:30616"/>
        <dbReference type="ChEBI" id="CHEBI:33019"/>
        <dbReference type="ChEBI" id="CHEBI:90618"/>
        <dbReference type="ChEBI" id="CHEBI:90778"/>
        <dbReference type="EC" id="2.7.7.80"/>
    </reaction>
</comment>
<evidence type="ECO:0000256" key="9">
    <source>
        <dbReference type="ARBA" id="ARBA00066884"/>
    </source>
</evidence>
<dbReference type="SUPFAM" id="SSF69572">
    <property type="entry name" value="Activating enzymes of the ubiquitin-like proteins"/>
    <property type="match status" value="1"/>
</dbReference>
<dbReference type="FunFam" id="3.40.50.720:FF:000033">
    <property type="entry name" value="Adenylyltransferase and sulfurtransferase MOCS3"/>
    <property type="match status" value="1"/>
</dbReference>
<comment type="function">
    <text evidence="7">Catalyzes the adenylation by ATP of the carboxyl group of the C-terminal glycine of sulfur carrier protein MoaD.</text>
</comment>
<keyword evidence="14" id="KW-1133">Transmembrane helix</keyword>
<dbReference type="OrthoDB" id="9804286at2"/>
<evidence type="ECO:0000256" key="11">
    <source>
        <dbReference type="ARBA" id="ARBA00075110"/>
    </source>
</evidence>
<evidence type="ECO:0000256" key="1">
    <source>
        <dbReference type="ARBA" id="ARBA00005046"/>
    </source>
</evidence>
<evidence type="ECO:0000259" key="15">
    <source>
        <dbReference type="Pfam" id="PF00899"/>
    </source>
</evidence>
<evidence type="ECO:0000256" key="10">
    <source>
        <dbReference type="ARBA" id="ARBA00073635"/>
    </source>
</evidence>
<evidence type="ECO:0000256" key="5">
    <source>
        <dbReference type="ARBA" id="ARBA00022840"/>
    </source>
</evidence>
<dbReference type="Proteomes" id="UP000031623">
    <property type="component" value="Chromosome"/>
</dbReference>
<dbReference type="STRING" id="40754.THII_1755"/>
<evidence type="ECO:0000256" key="8">
    <source>
        <dbReference type="ARBA" id="ARBA00063809"/>
    </source>
</evidence>
<keyword evidence="5" id="KW-0067">ATP-binding</keyword>
<dbReference type="GO" id="GO:0004792">
    <property type="term" value="F:thiosulfate-cyanide sulfurtransferase activity"/>
    <property type="evidence" value="ECO:0007669"/>
    <property type="project" value="TreeGrafter"/>
</dbReference>
<evidence type="ECO:0000256" key="13">
    <source>
        <dbReference type="ARBA" id="ARBA00078531"/>
    </source>
</evidence>